<evidence type="ECO:0000256" key="8">
    <source>
        <dbReference type="SAM" id="MobiDB-lite"/>
    </source>
</evidence>
<dbReference type="EC" id="2.7.2.7" evidence="2"/>
<dbReference type="PRINTS" id="PR00471">
    <property type="entry name" value="ACETATEKNASE"/>
</dbReference>
<evidence type="ECO:0000256" key="3">
    <source>
        <dbReference type="ARBA" id="ARBA00022679"/>
    </source>
</evidence>
<dbReference type="InterPro" id="IPR000890">
    <property type="entry name" value="Aliphatic_acid_kin_short-chain"/>
</dbReference>
<organism evidence="9 10">
    <name type="scientific">Cellulomonas bogoriensis 69B4 = DSM 16987</name>
    <dbReference type="NCBI Taxonomy" id="1386082"/>
    <lineage>
        <taxon>Bacteria</taxon>
        <taxon>Bacillati</taxon>
        <taxon>Actinomycetota</taxon>
        <taxon>Actinomycetes</taxon>
        <taxon>Micrococcales</taxon>
        <taxon>Cellulomonadaceae</taxon>
        <taxon>Cellulomonas</taxon>
    </lineage>
</organism>
<keyword evidence="4" id="KW-0547">Nucleotide-binding</keyword>
<dbReference type="InterPro" id="IPR023865">
    <property type="entry name" value="Aliphatic_acid_kinase_CS"/>
</dbReference>
<keyword evidence="6" id="KW-0067">ATP-binding</keyword>
<dbReference type="PROSITE" id="PS01075">
    <property type="entry name" value="ACETATE_KINASE_1"/>
    <property type="match status" value="1"/>
</dbReference>
<dbReference type="Proteomes" id="UP000054314">
    <property type="component" value="Unassembled WGS sequence"/>
</dbReference>
<feature type="region of interest" description="Disordered" evidence="8">
    <location>
        <begin position="37"/>
        <end position="59"/>
    </location>
</feature>
<dbReference type="GO" id="GO:0008776">
    <property type="term" value="F:acetate kinase activity"/>
    <property type="evidence" value="ECO:0007669"/>
    <property type="project" value="TreeGrafter"/>
</dbReference>
<dbReference type="PANTHER" id="PTHR21060">
    <property type="entry name" value="ACETATE KINASE"/>
    <property type="match status" value="1"/>
</dbReference>
<accession>A0A0A0BP13</accession>
<evidence type="ECO:0000313" key="10">
    <source>
        <dbReference type="Proteomes" id="UP000054314"/>
    </source>
</evidence>
<dbReference type="RefSeq" id="WP_035061971.1">
    <property type="nucleotide sequence ID" value="NZ_AXCZ01000152.1"/>
</dbReference>
<dbReference type="Gene3D" id="3.30.420.40">
    <property type="match status" value="1"/>
</dbReference>
<dbReference type="PANTHER" id="PTHR21060:SF15">
    <property type="entry name" value="ACETATE KINASE-RELATED"/>
    <property type="match status" value="1"/>
</dbReference>
<comment type="similarity">
    <text evidence="1 7">Belongs to the acetokinase family.</text>
</comment>
<evidence type="ECO:0000256" key="6">
    <source>
        <dbReference type="ARBA" id="ARBA00022840"/>
    </source>
</evidence>
<evidence type="ECO:0000256" key="4">
    <source>
        <dbReference type="ARBA" id="ARBA00022741"/>
    </source>
</evidence>
<dbReference type="EMBL" id="AXCZ01000152">
    <property type="protein sequence ID" value="KGM10213.1"/>
    <property type="molecule type" value="Genomic_DNA"/>
</dbReference>
<dbReference type="InterPro" id="IPR004372">
    <property type="entry name" value="Ac/propionate_kinase"/>
</dbReference>
<dbReference type="SUPFAM" id="SSF53067">
    <property type="entry name" value="Actin-like ATPase domain"/>
    <property type="match status" value="1"/>
</dbReference>
<proteinExistence type="inferred from homology"/>
<evidence type="ECO:0000256" key="5">
    <source>
        <dbReference type="ARBA" id="ARBA00022777"/>
    </source>
</evidence>
<dbReference type="GO" id="GO:0006083">
    <property type="term" value="P:acetate metabolic process"/>
    <property type="evidence" value="ECO:0007669"/>
    <property type="project" value="TreeGrafter"/>
</dbReference>
<evidence type="ECO:0000256" key="1">
    <source>
        <dbReference type="ARBA" id="ARBA00008748"/>
    </source>
</evidence>
<dbReference type="HAMAP" id="MF_00020">
    <property type="entry name" value="Acetate_kinase"/>
    <property type="match status" value="1"/>
</dbReference>
<keyword evidence="10" id="KW-1185">Reference proteome</keyword>
<feature type="non-terminal residue" evidence="9">
    <location>
        <position position="213"/>
    </location>
</feature>
<keyword evidence="5 7" id="KW-0418">Kinase</keyword>
<gene>
    <name evidence="9" type="ORF">N869_17130</name>
</gene>
<name>A0A0A0BP13_9CELL</name>
<dbReference type="Pfam" id="PF00871">
    <property type="entry name" value="Acetate_kinase"/>
    <property type="match status" value="1"/>
</dbReference>
<dbReference type="AlphaFoldDB" id="A0A0A0BP13"/>
<keyword evidence="3 7" id="KW-0808">Transferase</keyword>
<evidence type="ECO:0000256" key="2">
    <source>
        <dbReference type="ARBA" id="ARBA00013069"/>
    </source>
</evidence>
<dbReference type="InterPro" id="IPR043129">
    <property type="entry name" value="ATPase_NBD"/>
</dbReference>
<sequence>MNQLVLVVNSGSSSIKYQLVDVGTGDALAGGLVERIGEGGEGSLRHDGPAGRTERTQPVPDHEAGVRAVLDLFEEVGPSLTAGGLTAVGHRVVQGGDRFTEPVLVDDQVEAAIADLSPLAPLHNPPNLAGIRAARHAFPDLPHVAVFDTAFHHTLPDAARTYAIDREVARAHGIRRYGFHGTSHAYVARRTAELLGKDPADVNLIVAHLGNGA</sequence>
<comment type="caution">
    <text evidence="9">The sequence shown here is derived from an EMBL/GenBank/DDBJ whole genome shotgun (WGS) entry which is preliminary data.</text>
</comment>
<evidence type="ECO:0000313" key="9">
    <source>
        <dbReference type="EMBL" id="KGM10213.1"/>
    </source>
</evidence>
<evidence type="ECO:0000256" key="7">
    <source>
        <dbReference type="RuleBase" id="RU003835"/>
    </source>
</evidence>
<dbReference type="GO" id="GO:0005524">
    <property type="term" value="F:ATP binding"/>
    <property type="evidence" value="ECO:0007669"/>
    <property type="project" value="UniProtKB-KW"/>
</dbReference>
<dbReference type="GO" id="GO:0047761">
    <property type="term" value="F:butyrate kinase activity"/>
    <property type="evidence" value="ECO:0007669"/>
    <property type="project" value="UniProtKB-EC"/>
</dbReference>
<protein>
    <recommendedName>
        <fullName evidence="2">butyrate kinase</fullName>
        <ecNumber evidence="2">2.7.2.7</ecNumber>
    </recommendedName>
</protein>
<reference evidence="9 10" key="1">
    <citation type="submission" date="2013-08" db="EMBL/GenBank/DDBJ databases">
        <title>Genome sequencing of Cellulomonas bogoriensis 69B4.</title>
        <authorList>
            <person name="Chen F."/>
            <person name="Li Y."/>
            <person name="Wang G."/>
        </authorList>
    </citation>
    <scope>NUCLEOTIDE SEQUENCE [LARGE SCALE GENOMIC DNA]</scope>
    <source>
        <strain evidence="9 10">69B4</strain>
    </source>
</reference>